<gene>
    <name evidence="2" type="ORF">K1Y72_31690</name>
</gene>
<evidence type="ECO:0000313" key="2">
    <source>
        <dbReference type="EMBL" id="MBW8486970.1"/>
    </source>
</evidence>
<dbReference type="RefSeq" id="WP_220170203.1">
    <property type="nucleotide sequence ID" value="NZ_JAIBOA010000028.1"/>
</dbReference>
<keyword evidence="3" id="KW-1185">Reference proteome</keyword>
<name>A0ABS7G3N3_9ACTN</name>
<reference evidence="2 3" key="1">
    <citation type="submission" date="2021-07" db="EMBL/GenBank/DDBJ databases">
        <title>Actinomadura sp. PM05-2 isolated from lichen.</title>
        <authorList>
            <person name="Somphong A."/>
            <person name="Phongsopitanun W."/>
            <person name="Tanasupawat S."/>
            <person name="Peongsungnone V."/>
        </authorList>
    </citation>
    <scope>NUCLEOTIDE SEQUENCE [LARGE SCALE GENOMIC DNA]</scope>
    <source>
        <strain evidence="2 3">PM05-2</strain>
    </source>
</reference>
<evidence type="ECO:0000259" key="1">
    <source>
        <dbReference type="Pfam" id="PF01636"/>
    </source>
</evidence>
<sequence length="303" mass="30731">MDRRVALTGGRDGGDRTEIRTAAALAADLAGRLGLGRFRGPLTHNAGRPQLVLEFAGGASGEVVLKVYGKRRAGEAQALRHWTRHGIPAATVLDGGDDPATWLLMRRVDGAALAGTGAAAGARLPGLTRELAEVLRAAHASGGTALPGARPLAAVLPGRLRASAAALERHGHVPPAGWRDAAAAYGQGPAVLLHGDLGLGNVLRERAGGLLLLDASAYTGPAAFDAARWCARVGGADAAPAALAAWSAGEAGLDAAQARVLLGLELLLEGGIREIVREQQGRASAAGDRTAAAFVRAAARCLS</sequence>
<dbReference type="Pfam" id="PF01636">
    <property type="entry name" value="APH"/>
    <property type="match status" value="1"/>
</dbReference>
<comment type="caution">
    <text evidence="2">The sequence shown here is derived from an EMBL/GenBank/DDBJ whole genome shotgun (WGS) entry which is preliminary data.</text>
</comment>
<dbReference type="InterPro" id="IPR002575">
    <property type="entry name" value="Aminoglycoside_PTrfase"/>
</dbReference>
<dbReference type="SUPFAM" id="SSF56112">
    <property type="entry name" value="Protein kinase-like (PK-like)"/>
    <property type="match status" value="1"/>
</dbReference>
<dbReference type="Proteomes" id="UP000774570">
    <property type="component" value="Unassembled WGS sequence"/>
</dbReference>
<evidence type="ECO:0000313" key="3">
    <source>
        <dbReference type="Proteomes" id="UP000774570"/>
    </source>
</evidence>
<proteinExistence type="predicted"/>
<feature type="domain" description="Aminoglycoside phosphotransferase" evidence="1">
    <location>
        <begin position="57"/>
        <end position="254"/>
    </location>
</feature>
<dbReference type="Gene3D" id="1.10.510.10">
    <property type="entry name" value="Transferase(Phosphotransferase) domain 1"/>
    <property type="match status" value="1"/>
</dbReference>
<accession>A0ABS7G3N3</accession>
<dbReference type="InterPro" id="IPR011009">
    <property type="entry name" value="Kinase-like_dom_sf"/>
</dbReference>
<organism evidence="2 3">
    <name type="scientific">Actinomadura parmotrematis</name>
    <dbReference type="NCBI Taxonomy" id="2864039"/>
    <lineage>
        <taxon>Bacteria</taxon>
        <taxon>Bacillati</taxon>
        <taxon>Actinomycetota</taxon>
        <taxon>Actinomycetes</taxon>
        <taxon>Streptosporangiales</taxon>
        <taxon>Thermomonosporaceae</taxon>
        <taxon>Actinomadura</taxon>
    </lineage>
</organism>
<dbReference type="EMBL" id="JAIBOA010000028">
    <property type="protein sequence ID" value="MBW8486970.1"/>
    <property type="molecule type" value="Genomic_DNA"/>
</dbReference>
<protein>
    <submittedName>
        <fullName evidence="2">Aminoglycoside phosphotransferase family protein</fullName>
    </submittedName>
</protein>